<dbReference type="SUPFAM" id="SSF102588">
    <property type="entry name" value="LmbE-like"/>
    <property type="match status" value="1"/>
</dbReference>
<sequence>MLHLPKTVLAVGSHPDDIELGCGGTLARHVARGDRVIMLVITKGQAGPGDVAARIIEQEHAAATLGAELVWGDLPDGRVSNHELHLVHLIESVIRANRVQVVYTHGVEDTHQDHRAVALATLGAARHCQQVLTYESPSSYGFSPRVFVDISSAMDKKAAALRCHGSQVADSAMVCLDAVHSQAGYRGFQSRVGSAEGFVPHRIVLEV</sequence>
<accession>A0ABP9HYK3</accession>
<organism evidence="2 3">
    <name type="scientific">Kineococcus glutinatus</name>
    <dbReference type="NCBI Taxonomy" id="1070872"/>
    <lineage>
        <taxon>Bacteria</taxon>
        <taxon>Bacillati</taxon>
        <taxon>Actinomycetota</taxon>
        <taxon>Actinomycetes</taxon>
        <taxon>Kineosporiales</taxon>
        <taxon>Kineosporiaceae</taxon>
        <taxon>Kineococcus</taxon>
    </lineage>
</organism>
<keyword evidence="3" id="KW-1185">Reference proteome</keyword>
<dbReference type="Proteomes" id="UP001501195">
    <property type="component" value="Unassembled WGS sequence"/>
</dbReference>
<dbReference type="Pfam" id="PF02585">
    <property type="entry name" value="PIG-L"/>
    <property type="match status" value="1"/>
</dbReference>
<evidence type="ECO:0000313" key="3">
    <source>
        <dbReference type="Proteomes" id="UP001501195"/>
    </source>
</evidence>
<name>A0ABP9HYK3_9ACTN</name>
<reference evidence="3" key="1">
    <citation type="journal article" date="2019" name="Int. J. Syst. Evol. Microbiol.">
        <title>The Global Catalogue of Microorganisms (GCM) 10K type strain sequencing project: providing services to taxonomists for standard genome sequencing and annotation.</title>
        <authorList>
            <consortium name="The Broad Institute Genomics Platform"/>
            <consortium name="The Broad Institute Genome Sequencing Center for Infectious Disease"/>
            <person name="Wu L."/>
            <person name="Ma J."/>
        </authorList>
    </citation>
    <scope>NUCLEOTIDE SEQUENCE [LARGE SCALE GENOMIC DNA]</scope>
    <source>
        <strain evidence="3">JCM 18126</strain>
    </source>
</reference>
<evidence type="ECO:0000256" key="1">
    <source>
        <dbReference type="ARBA" id="ARBA00022833"/>
    </source>
</evidence>
<comment type="caution">
    <text evidence="2">The sequence shown here is derived from an EMBL/GenBank/DDBJ whole genome shotgun (WGS) entry which is preliminary data.</text>
</comment>
<keyword evidence="1" id="KW-0862">Zinc</keyword>
<dbReference type="InterPro" id="IPR003737">
    <property type="entry name" value="GlcNAc_PI_deacetylase-related"/>
</dbReference>
<dbReference type="InterPro" id="IPR024078">
    <property type="entry name" value="LmbE-like_dom_sf"/>
</dbReference>
<evidence type="ECO:0000313" key="2">
    <source>
        <dbReference type="EMBL" id="GAA4982112.1"/>
    </source>
</evidence>
<dbReference type="Gene3D" id="3.40.50.10320">
    <property type="entry name" value="LmbE-like"/>
    <property type="match status" value="1"/>
</dbReference>
<evidence type="ECO:0008006" key="4">
    <source>
        <dbReference type="Google" id="ProtNLM"/>
    </source>
</evidence>
<protein>
    <recommendedName>
        <fullName evidence="4">LmbE family N-acetylglucosaminyl deacetylase</fullName>
    </recommendedName>
</protein>
<proteinExistence type="predicted"/>
<gene>
    <name evidence="2" type="ORF">GCM10023225_22580</name>
</gene>
<dbReference type="PANTHER" id="PTHR12993">
    <property type="entry name" value="N-ACETYLGLUCOSAMINYL-PHOSPHATIDYLINOSITOL DE-N-ACETYLASE-RELATED"/>
    <property type="match status" value="1"/>
</dbReference>
<dbReference type="EMBL" id="BAABIL010000330">
    <property type="protein sequence ID" value="GAA4982112.1"/>
    <property type="molecule type" value="Genomic_DNA"/>
</dbReference>
<dbReference type="PANTHER" id="PTHR12993:SF11">
    <property type="entry name" value="N-ACETYLGLUCOSAMINYL-PHOSPHATIDYLINOSITOL DE-N-ACETYLASE"/>
    <property type="match status" value="1"/>
</dbReference>
<dbReference type="RefSeq" id="WP_345712650.1">
    <property type="nucleotide sequence ID" value="NZ_BAABIL010000330.1"/>
</dbReference>